<proteinExistence type="predicted"/>
<name>A0A4Z1E6K1_9MICO</name>
<evidence type="ECO:0000256" key="1">
    <source>
        <dbReference type="SAM" id="MobiDB-lite"/>
    </source>
</evidence>
<sequence>MVGDGDGDGTPAAAPRRQRPRALASPAGCRETGGPALARLEGAVDHELLGGHRRPGVEDGRDECQGCGRDDQCGGARSSHGSSLRGLR</sequence>
<evidence type="ECO:0000313" key="2">
    <source>
        <dbReference type="EMBL" id="TGO05211.1"/>
    </source>
</evidence>
<reference evidence="2 3" key="1">
    <citation type="submission" date="2018-11" db="EMBL/GenBank/DDBJ databases">
        <title>Complete genome sequencing of the Actinobacteria Serinibacter sp. K3-2.</title>
        <authorList>
            <person name="Rakitin A.L."/>
            <person name="Beletsky A.V."/>
            <person name="Mardanov A.V."/>
            <person name="Ravin N.V."/>
            <person name="Gromova A.S."/>
            <person name="Filippova S.N."/>
            <person name="Gal'Chenko V.F."/>
        </authorList>
    </citation>
    <scope>NUCLEOTIDE SEQUENCE [LARGE SCALE GENOMIC DNA]</scope>
    <source>
        <strain evidence="2 3">K3-2</strain>
    </source>
</reference>
<organism evidence="2 3">
    <name type="scientific">Serinibacter arcticus</name>
    <dbReference type="NCBI Taxonomy" id="1655435"/>
    <lineage>
        <taxon>Bacteria</taxon>
        <taxon>Bacillati</taxon>
        <taxon>Actinomycetota</taxon>
        <taxon>Actinomycetes</taxon>
        <taxon>Micrococcales</taxon>
        <taxon>Beutenbergiaceae</taxon>
        <taxon>Serinibacter</taxon>
    </lineage>
</organism>
<accession>A0A4Z1E6K1</accession>
<feature type="region of interest" description="Disordered" evidence="1">
    <location>
        <begin position="49"/>
        <end position="88"/>
    </location>
</feature>
<keyword evidence="3" id="KW-1185">Reference proteome</keyword>
<protein>
    <submittedName>
        <fullName evidence="2">Uncharacterized protein</fullName>
    </submittedName>
</protein>
<dbReference type="EMBL" id="RHPJ01000002">
    <property type="protein sequence ID" value="TGO05211.1"/>
    <property type="molecule type" value="Genomic_DNA"/>
</dbReference>
<gene>
    <name evidence="2" type="ORF">SERN_1215</name>
</gene>
<feature type="region of interest" description="Disordered" evidence="1">
    <location>
        <begin position="1"/>
        <end position="34"/>
    </location>
</feature>
<feature type="compositionally biased region" description="Low complexity" evidence="1">
    <location>
        <begin position="9"/>
        <end position="27"/>
    </location>
</feature>
<comment type="caution">
    <text evidence="2">The sequence shown here is derived from an EMBL/GenBank/DDBJ whole genome shotgun (WGS) entry which is preliminary data.</text>
</comment>
<evidence type="ECO:0000313" key="3">
    <source>
        <dbReference type="Proteomes" id="UP000297318"/>
    </source>
</evidence>
<dbReference type="Proteomes" id="UP000297318">
    <property type="component" value="Unassembled WGS sequence"/>
</dbReference>
<feature type="compositionally biased region" description="Basic and acidic residues" evidence="1">
    <location>
        <begin position="49"/>
        <end position="72"/>
    </location>
</feature>
<feature type="compositionally biased region" description="Low complexity" evidence="1">
    <location>
        <begin position="73"/>
        <end position="88"/>
    </location>
</feature>
<dbReference type="AlphaFoldDB" id="A0A4Z1E6K1"/>